<dbReference type="Proteomes" id="UP001153332">
    <property type="component" value="Unassembled WGS sequence"/>
</dbReference>
<reference evidence="1" key="1">
    <citation type="submission" date="2022-12" db="EMBL/GenBank/DDBJ databases">
        <title>Genome Sequence of Lasiodiplodia mahajangana.</title>
        <authorList>
            <person name="Buettner E."/>
        </authorList>
    </citation>
    <scope>NUCLEOTIDE SEQUENCE</scope>
    <source>
        <strain evidence="1">VT137</strain>
    </source>
</reference>
<keyword evidence="2" id="KW-1185">Reference proteome</keyword>
<organism evidence="1 2">
    <name type="scientific">Lasiodiplodia mahajangana</name>
    <dbReference type="NCBI Taxonomy" id="1108764"/>
    <lineage>
        <taxon>Eukaryota</taxon>
        <taxon>Fungi</taxon>
        <taxon>Dikarya</taxon>
        <taxon>Ascomycota</taxon>
        <taxon>Pezizomycotina</taxon>
        <taxon>Dothideomycetes</taxon>
        <taxon>Dothideomycetes incertae sedis</taxon>
        <taxon>Botryosphaeriales</taxon>
        <taxon>Botryosphaeriaceae</taxon>
        <taxon>Lasiodiplodia</taxon>
    </lineage>
</organism>
<name>A0ACC2JNG0_9PEZI</name>
<comment type="caution">
    <text evidence="1">The sequence shown here is derived from an EMBL/GenBank/DDBJ whole genome shotgun (WGS) entry which is preliminary data.</text>
</comment>
<gene>
    <name evidence="1" type="ORF">O1611_g4612</name>
</gene>
<accession>A0ACC2JNG0</accession>
<proteinExistence type="predicted"/>
<sequence>MASLGDCLTRARKCCFKNSSTVDVLEYIGEGQCRRAKYKDLSAYLSTLKTQDQSSSLGNSHSTHPNDSNKVRCRLRLFFISATIGEDGLHTHVDPALLELLHEESNLSAKFIVDLYQTEDWTVFPTSFALPRAREVTARSTLQYGCWPWGDQATHSFVQLVVEPDTMTYYFINFNEELKQLIERSLKDHPGPTATPLFLDLRILTHLLTLYRRGLEDQRYILRRIENQEDASTVRNQVRELHDLCRRWHAMLKDFADLKEHTKQLEAFAERLNTTYYAKQPDCRDAMLETVESLVQFENDCNFWANWARTYLERTNICINLAHQLENKEIALQARRESISMFTLAIVTVFFLPSTFVASILGTNFFNFDGTVFAVSGLWWTLPVISIPLTLAVLFLWYKWSKVRSDMTEGQSSGGTREKKTRVLSDVIRRLGELVR</sequence>
<dbReference type="EMBL" id="JAPUUL010000890">
    <property type="protein sequence ID" value="KAJ8129020.1"/>
    <property type="molecule type" value="Genomic_DNA"/>
</dbReference>
<evidence type="ECO:0000313" key="1">
    <source>
        <dbReference type="EMBL" id="KAJ8129020.1"/>
    </source>
</evidence>
<protein>
    <submittedName>
        <fullName evidence="1">Uncharacterized protein</fullName>
    </submittedName>
</protein>
<evidence type="ECO:0000313" key="2">
    <source>
        <dbReference type="Proteomes" id="UP001153332"/>
    </source>
</evidence>